<feature type="transmembrane region" description="Helical" evidence="11">
    <location>
        <begin position="352"/>
        <end position="376"/>
    </location>
</feature>
<dbReference type="InterPro" id="IPR046342">
    <property type="entry name" value="CBS_dom_sf"/>
</dbReference>
<dbReference type="Proteomes" id="UP000014760">
    <property type="component" value="Unassembled WGS sequence"/>
</dbReference>
<dbReference type="PRINTS" id="PR00762">
    <property type="entry name" value="CLCHANNEL"/>
</dbReference>
<keyword evidence="5 11" id="KW-1133">Transmembrane helix</keyword>
<evidence type="ECO:0000256" key="5">
    <source>
        <dbReference type="ARBA" id="ARBA00022989"/>
    </source>
</evidence>
<feature type="transmembrane region" description="Helical" evidence="11">
    <location>
        <begin position="153"/>
        <end position="175"/>
    </location>
</feature>
<dbReference type="Pfam" id="PF00571">
    <property type="entry name" value="CBS"/>
    <property type="match status" value="2"/>
</dbReference>
<feature type="transmembrane region" description="Helical" evidence="11">
    <location>
        <begin position="495"/>
        <end position="516"/>
    </location>
</feature>
<evidence type="ECO:0000256" key="3">
    <source>
        <dbReference type="ARBA" id="ARBA00022692"/>
    </source>
</evidence>
<dbReference type="PANTHER" id="PTHR11689:SF89">
    <property type="entry name" value="CHLORIDE CHANNEL PROTEIN"/>
    <property type="match status" value="1"/>
</dbReference>
<proteinExistence type="inferred from homology"/>
<keyword evidence="2 11" id="KW-0813">Transport</keyword>
<dbReference type="STRING" id="283909.R7UZ35"/>
<evidence type="ECO:0000256" key="10">
    <source>
        <dbReference type="PROSITE-ProRule" id="PRU00703"/>
    </source>
</evidence>
<evidence type="ECO:0000256" key="1">
    <source>
        <dbReference type="ARBA" id="ARBA00004141"/>
    </source>
</evidence>
<feature type="transmembrane region" description="Helical" evidence="11">
    <location>
        <begin position="563"/>
        <end position="586"/>
    </location>
</feature>
<gene>
    <name evidence="13" type="ORF">CAPTEDRAFT_215079</name>
</gene>
<evidence type="ECO:0000313" key="14">
    <source>
        <dbReference type="EnsemblMetazoa" id="CapteP215079"/>
    </source>
</evidence>
<dbReference type="EnsemblMetazoa" id="CapteT215079">
    <property type="protein sequence ID" value="CapteP215079"/>
    <property type="gene ID" value="CapteG215079"/>
</dbReference>
<accession>R7UZ35</accession>
<feature type="transmembrane region" description="Helical" evidence="11">
    <location>
        <begin position="306"/>
        <end position="331"/>
    </location>
</feature>
<feature type="transmembrane region" description="Helical" evidence="11">
    <location>
        <begin position="63"/>
        <end position="80"/>
    </location>
</feature>
<keyword evidence="6 11" id="KW-0406">Ion transport</keyword>
<keyword evidence="15" id="KW-1185">Reference proteome</keyword>
<evidence type="ECO:0000259" key="12">
    <source>
        <dbReference type="PROSITE" id="PS51371"/>
    </source>
</evidence>
<feature type="transmembrane region" description="Helical" evidence="11">
    <location>
        <begin position="593"/>
        <end position="610"/>
    </location>
</feature>
<dbReference type="HOGENOM" id="CLU_003181_4_1_1"/>
<feature type="transmembrane region" description="Helical" evidence="11">
    <location>
        <begin position="107"/>
        <end position="132"/>
    </location>
</feature>
<protein>
    <recommendedName>
        <fullName evidence="11">Chloride channel protein</fullName>
    </recommendedName>
</protein>
<dbReference type="Gene3D" id="3.10.580.10">
    <property type="entry name" value="CBS-domain"/>
    <property type="match status" value="1"/>
</dbReference>
<dbReference type="Pfam" id="PF00654">
    <property type="entry name" value="Voltage_CLC"/>
    <property type="match status" value="1"/>
</dbReference>
<reference evidence="13 15" key="2">
    <citation type="journal article" date="2013" name="Nature">
        <title>Insights into bilaterian evolution from three spiralian genomes.</title>
        <authorList>
            <person name="Simakov O."/>
            <person name="Marletaz F."/>
            <person name="Cho S.J."/>
            <person name="Edsinger-Gonzales E."/>
            <person name="Havlak P."/>
            <person name="Hellsten U."/>
            <person name="Kuo D.H."/>
            <person name="Larsson T."/>
            <person name="Lv J."/>
            <person name="Arendt D."/>
            <person name="Savage R."/>
            <person name="Osoegawa K."/>
            <person name="de Jong P."/>
            <person name="Grimwood J."/>
            <person name="Chapman J.A."/>
            <person name="Shapiro H."/>
            <person name="Aerts A."/>
            <person name="Otillar R.P."/>
            <person name="Terry A.Y."/>
            <person name="Boore J.L."/>
            <person name="Grigoriev I.V."/>
            <person name="Lindberg D.R."/>
            <person name="Seaver E.C."/>
            <person name="Weisblat D.A."/>
            <person name="Putnam N.H."/>
            <person name="Rokhsar D.S."/>
        </authorList>
    </citation>
    <scope>NUCLEOTIDE SEQUENCE</scope>
    <source>
        <strain evidence="13 15">I ESC-2004</strain>
    </source>
</reference>
<dbReference type="SUPFAM" id="SSF81340">
    <property type="entry name" value="Clc chloride channel"/>
    <property type="match status" value="1"/>
</dbReference>
<reference evidence="15" key="1">
    <citation type="submission" date="2012-12" db="EMBL/GenBank/DDBJ databases">
        <authorList>
            <person name="Hellsten U."/>
            <person name="Grimwood J."/>
            <person name="Chapman J.A."/>
            <person name="Shapiro H."/>
            <person name="Aerts A."/>
            <person name="Otillar R.P."/>
            <person name="Terry A.Y."/>
            <person name="Boore J.L."/>
            <person name="Simakov O."/>
            <person name="Marletaz F."/>
            <person name="Cho S.-J."/>
            <person name="Edsinger-Gonzales E."/>
            <person name="Havlak P."/>
            <person name="Kuo D.-H."/>
            <person name="Larsson T."/>
            <person name="Lv J."/>
            <person name="Arendt D."/>
            <person name="Savage R."/>
            <person name="Osoegawa K."/>
            <person name="de Jong P."/>
            <person name="Lindberg D.R."/>
            <person name="Seaver E.C."/>
            <person name="Weisblat D.A."/>
            <person name="Putnam N.H."/>
            <person name="Grigoriev I.V."/>
            <person name="Rokhsar D.S."/>
        </authorList>
    </citation>
    <scope>NUCLEOTIDE SEQUENCE</scope>
    <source>
        <strain evidence="15">I ESC-2004</strain>
    </source>
</reference>
<evidence type="ECO:0000256" key="11">
    <source>
        <dbReference type="RuleBase" id="RU361221"/>
    </source>
</evidence>
<dbReference type="EMBL" id="KB298871">
    <property type="protein sequence ID" value="ELU08671.1"/>
    <property type="molecule type" value="Genomic_DNA"/>
</dbReference>
<evidence type="ECO:0000313" key="13">
    <source>
        <dbReference type="EMBL" id="ELU08671.1"/>
    </source>
</evidence>
<dbReference type="EMBL" id="AMQN01006654">
    <property type="status" value="NOT_ANNOTATED_CDS"/>
    <property type="molecule type" value="Genomic_DNA"/>
</dbReference>
<evidence type="ECO:0000256" key="4">
    <source>
        <dbReference type="ARBA" id="ARBA00022737"/>
    </source>
</evidence>
<evidence type="ECO:0000256" key="2">
    <source>
        <dbReference type="ARBA" id="ARBA00022448"/>
    </source>
</evidence>
<dbReference type="InterPro" id="IPR014743">
    <property type="entry name" value="Cl-channel_core"/>
</dbReference>
<evidence type="ECO:0000256" key="9">
    <source>
        <dbReference type="ARBA" id="ARBA00023214"/>
    </source>
</evidence>
<keyword evidence="4" id="KW-0677">Repeat</keyword>
<evidence type="ECO:0000256" key="7">
    <source>
        <dbReference type="ARBA" id="ARBA00023122"/>
    </source>
</evidence>
<dbReference type="PROSITE" id="PS51371">
    <property type="entry name" value="CBS"/>
    <property type="match status" value="1"/>
</dbReference>
<dbReference type="PANTHER" id="PTHR11689">
    <property type="entry name" value="CHLORIDE CHANNEL PROTEIN CLC FAMILY MEMBER"/>
    <property type="match status" value="1"/>
</dbReference>
<name>R7UZ35_CAPTE</name>
<dbReference type="InterPro" id="IPR051280">
    <property type="entry name" value="Cl-channel/antiporter"/>
</dbReference>
<dbReference type="InterPro" id="IPR001807">
    <property type="entry name" value="ClC"/>
</dbReference>
<dbReference type="AlphaFoldDB" id="R7UZ35"/>
<keyword evidence="9 11" id="KW-0868">Chloride</keyword>
<sequence>MIAIFGFLTRGRDFESVYTNHRYTQKEREILSNHDSFDYLPGHSVVYKEWLRRQPARLDWDRWIMMGLIGVSIGVVYFLLHQPIHLMSHFKWHKAEHLLHDGLLKTWGWVLGFSVFFASISSASVAFLCLTAGGSGIPEVIGFLNGTVMRHVLNLRAFCIKFFSCCCAVGAGLPVGPEGPMIHMGAIVGTGLSQFRSRTLGITLPFFTRFRNSEDRRNFTTAGAAAGVAAAFGAPVGGLLFAMEEVSSFWSMKLGWMIFFSCMLATFTADLFNSSFEAFHFSGWFGLFHTDKYIIFKLGNAIPVNVIMFAPAMLLGFIGGIFGAIFTILNLKITRLRRRLVSRIKPPFAQKIVRFMEPPIIMIIYATITIFLPLAFPCKPMVCSPESNSSMLIQLKDVNSNDHHISDNGHHMQDDAYHIDVPHSPPETLHSKSYCPPNDQKYVIDEQVKTFLCQAPVKVNGTIVSGEYNEVASLLHSDVQSALRLLFSRRTHLQFNYESLLAVLPIFFILACWASGSAVSSGIVVPMLFIGGIYGRVIGRVLVDLHGGVPTDHFWRWIDPGALALIGAASFFGGVSRLTMSLTVIMIEITNDVAFLLPIMVAIMVSKWVGDYITHPLYHSLLELKCIPFLDSEPIVYDEQHKLLNLELFKARDVMHCPVITITSRESAAHLSHLLLETTHGGFPVVKWHDDVKQEVAYGLLTRTEIAAILLGEKLQQQKDSGVTLTPDLSYEDVSVDRIPASVNLVEVLEKYTALPHYKEVYINLEPYVNRSAPHIEEDFALHRTYIIFRTMGLRHLTVVDTANRVVGLISRKDLMGFNLEEKLEQRKRRGFSLDGGIQKLLPSELADCSSRGWGGDGC</sequence>
<keyword evidence="7 10" id="KW-0129">CBS domain</keyword>
<feature type="domain" description="CBS" evidence="12">
    <location>
        <begin position="769"/>
        <end position="825"/>
    </location>
</feature>
<feature type="transmembrane region" description="Helical" evidence="11">
    <location>
        <begin position="254"/>
        <end position="272"/>
    </location>
</feature>
<evidence type="ECO:0000313" key="15">
    <source>
        <dbReference type="Proteomes" id="UP000014760"/>
    </source>
</evidence>
<reference evidence="14" key="3">
    <citation type="submission" date="2015-06" db="UniProtKB">
        <authorList>
            <consortium name="EnsemblMetazoa"/>
        </authorList>
    </citation>
    <scope>IDENTIFICATION</scope>
</reference>
<dbReference type="GO" id="GO:0016020">
    <property type="term" value="C:membrane"/>
    <property type="evidence" value="ECO:0007669"/>
    <property type="project" value="UniProtKB-SubCell"/>
</dbReference>
<dbReference type="SMART" id="SM00116">
    <property type="entry name" value="CBS"/>
    <property type="match status" value="2"/>
</dbReference>
<evidence type="ECO:0000256" key="6">
    <source>
        <dbReference type="ARBA" id="ARBA00023065"/>
    </source>
</evidence>
<comment type="similarity">
    <text evidence="11">Belongs to the chloride channel (TC 2.A.49) family.</text>
</comment>
<dbReference type="InterPro" id="IPR000644">
    <property type="entry name" value="CBS_dom"/>
</dbReference>
<keyword evidence="3 11" id="KW-0812">Transmembrane</keyword>
<feature type="transmembrane region" description="Helical" evidence="11">
    <location>
        <begin position="219"/>
        <end position="242"/>
    </location>
</feature>
<dbReference type="Gene3D" id="1.10.3080.10">
    <property type="entry name" value="Clc chloride channel"/>
    <property type="match status" value="1"/>
</dbReference>
<dbReference type="SUPFAM" id="SSF54631">
    <property type="entry name" value="CBS-domain pair"/>
    <property type="match status" value="1"/>
</dbReference>
<dbReference type="OrthoDB" id="428525at2759"/>
<organism evidence="13">
    <name type="scientific">Capitella teleta</name>
    <name type="common">Polychaete worm</name>
    <dbReference type="NCBI Taxonomy" id="283909"/>
    <lineage>
        <taxon>Eukaryota</taxon>
        <taxon>Metazoa</taxon>
        <taxon>Spiralia</taxon>
        <taxon>Lophotrochozoa</taxon>
        <taxon>Annelida</taxon>
        <taxon>Polychaeta</taxon>
        <taxon>Sedentaria</taxon>
        <taxon>Scolecida</taxon>
        <taxon>Capitellidae</taxon>
        <taxon>Capitella</taxon>
    </lineage>
</organism>
<dbReference type="GO" id="GO:0005254">
    <property type="term" value="F:chloride channel activity"/>
    <property type="evidence" value="ECO:0007669"/>
    <property type="project" value="UniProtKB-UniRule"/>
</dbReference>
<dbReference type="OMA" id="YLIRLKW"/>
<evidence type="ECO:0000256" key="8">
    <source>
        <dbReference type="ARBA" id="ARBA00023136"/>
    </source>
</evidence>
<keyword evidence="8 11" id="KW-0472">Membrane</keyword>
<feature type="transmembrane region" description="Helical" evidence="11">
    <location>
        <begin position="523"/>
        <end position="543"/>
    </location>
</feature>
<comment type="subcellular location">
    <subcellularLocation>
        <location evidence="1 11">Membrane</location>
        <topology evidence="1 11">Multi-pass membrane protein</topology>
    </subcellularLocation>
</comment>